<dbReference type="EMBL" id="CP050139">
    <property type="protein sequence ID" value="QIP36353.1"/>
    <property type="molecule type" value="Genomic_DNA"/>
</dbReference>
<protein>
    <submittedName>
        <fullName evidence="2">Flavin reductase</fullName>
    </submittedName>
</protein>
<keyword evidence="1" id="KW-0560">Oxidoreductase</keyword>
<proteinExistence type="predicted"/>
<dbReference type="PANTHER" id="PTHR30466:SF1">
    <property type="entry name" value="FMN REDUCTASE (NADH) RUTF"/>
    <property type="match status" value="1"/>
</dbReference>
<sequence>MNPLAPELETPGLETPEQFVAAMAHAATGVSVVATWGPAGRIARTVSAFASISAEPPIVMVSVKDTSPLSLHIQKNGVFSLNILAGDQHPVANLFGRSSPLPAGQVFSQAEWTDNGSGRHVCLKGAAAAFSCRVSQSLLMGTHRLFFGLVEQAAAGTAEALIYHARDYARPTRF</sequence>
<gene>
    <name evidence="2" type="ORF">GWK63_13450</name>
</gene>
<dbReference type="GO" id="GO:0006208">
    <property type="term" value="P:pyrimidine nucleobase catabolic process"/>
    <property type="evidence" value="ECO:0007669"/>
    <property type="project" value="TreeGrafter"/>
</dbReference>
<dbReference type="AlphaFoldDB" id="A0A181CDN1"/>
<dbReference type="InterPro" id="IPR002563">
    <property type="entry name" value="Flavin_Rdtase-like_dom"/>
</dbReference>
<dbReference type="GO" id="GO:0010181">
    <property type="term" value="F:FMN binding"/>
    <property type="evidence" value="ECO:0007669"/>
    <property type="project" value="InterPro"/>
</dbReference>
<accession>A0A181CDN1</accession>
<evidence type="ECO:0000256" key="1">
    <source>
        <dbReference type="ARBA" id="ARBA00023002"/>
    </source>
</evidence>
<organism evidence="2 3">
    <name type="scientific">Komagataeibacter rhaeticus</name>
    <dbReference type="NCBI Taxonomy" id="215221"/>
    <lineage>
        <taxon>Bacteria</taxon>
        <taxon>Pseudomonadati</taxon>
        <taxon>Pseudomonadota</taxon>
        <taxon>Alphaproteobacteria</taxon>
        <taxon>Acetobacterales</taxon>
        <taxon>Acetobacteraceae</taxon>
        <taxon>Komagataeibacter</taxon>
    </lineage>
</organism>
<reference evidence="2 3" key="1">
    <citation type="submission" date="2020-03" db="EMBL/GenBank/DDBJ databases">
        <title>Isolation of cellulose-producing strains, genome characterization and application of the synthesized cellulose films as an economical and sustainable material for piezoelectric sensor construction.</title>
        <authorList>
            <person name="Mangayil R.K."/>
        </authorList>
    </citation>
    <scope>NUCLEOTIDE SEQUENCE [LARGE SCALE GENOMIC DNA]</scope>
    <source>
        <strain evidence="2 3">ENS 9a1a</strain>
    </source>
</reference>
<dbReference type="Gene3D" id="2.30.110.10">
    <property type="entry name" value="Electron Transport, Fmn-binding Protein, Chain A"/>
    <property type="match status" value="1"/>
</dbReference>
<dbReference type="Proteomes" id="UP000502533">
    <property type="component" value="Chromosome"/>
</dbReference>
<evidence type="ECO:0000313" key="2">
    <source>
        <dbReference type="EMBL" id="QIP36353.1"/>
    </source>
</evidence>
<dbReference type="InterPro" id="IPR012349">
    <property type="entry name" value="Split_barrel_FMN-bd"/>
</dbReference>
<dbReference type="PANTHER" id="PTHR30466">
    <property type="entry name" value="FLAVIN REDUCTASE"/>
    <property type="match status" value="1"/>
</dbReference>
<dbReference type="GO" id="GO:0042602">
    <property type="term" value="F:riboflavin reductase (NADPH) activity"/>
    <property type="evidence" value="ECO:0007669"/>
    <property type="project" value="TreeGrafter"/>
</dbReference>
<dbReference type="InterPro" id="IPR050268">
    <property type="entry name" value="NADH-dep_flavin_reductase"/>
</dbReference>
<dbReference type="RefSeq" id="WP_007397582.1">
    <property type="nucleotide sequence ID" value="NZ_CALMTF010000109.1"/>
</dbReference>
<evidence type="ECO:0000313" key="3">
    <source>
        <dbReference type="Proteomes" id="UP000502533"/>
    </source>
</evidence>
<dbReference type="GeneID" id="85023172"/>
<dbReference type="Pfam" id="PF01613">
    <property type="entry name" value="Flavin_Reduct"/>
    <property type="match status" value="1"/>
</dbReference>
<keyword evidence="3" id="KW-1185">Reference proteome</keyword>
<dbReference type="KEGG" id="kre:GWK63_13450"/>
<name>A0A181CDN1_9PROT</name>
<dbReference type="SMART" id="SM00903">
    <property type="entry name" value="Flavin_Reduct"/>
    <property type="match status" value="1"/>
</dbReference>
<dbReference type="SUPFAM" id="SSF50475">
    <property type="entry name" value="FMN-binding split barrel"/>
    <property type="match status" value="1"/>
</dbReference>